<comment type="subcellular location">
    <subcellularLocation>
        <location evidence="1">Secreted</location>
    </subcellularLocation>
</comment>
<dbReference type="InterPro" id="IPR002509">
    <property type="entry name" value="NODB_dom"/>
</dbReference>
<dbReference type="AlphaFoldDB" id="A0AAP2GWD6"/>
<organism evidence="4 5">
    <name type="scientific">Dawidia cretensis</name>
    <dbReference type="NCBI Taxonomy" id="2782350"/>
    <lineage>
        <taxon>Bacteria</taxon>
        <taxon>Pseudomonadati</taxon>
        <taxon>Bacteroidota</taxon>
        <taxon>Cytophagia</taxon>
        <taxon>Cytophagales</taxon>
        <taxon>Chryseotaleaceae</taxon>
        <taxon>Dawidia</taxon>
    </lineage>
</organism>
<dbReference type="GO" id="GO:0016810">
    <property type="term" value="F:hydrolase activity, acting on carbon-nitrogen (but not peptide) bonds"/>
    <property type="evidence" value="ECO:0007669"/>
    <property type="project" value="InterPro"/>
</dbReference>
<dbReference type="PROSITE" id="PS51677">
    <property type="entry name" value="NODB"/>
    <property type="match status" value="1"/>
</dbReference>
<gene>
    <name evidence="4" type="ORF">KK062_28495</name>
</gene>
<comment type="caution">
    <text evidence="4">The sequence shown here is derived from an EMBL/GenBank/DDBJ whole genome shotgun (WGS) entry which is preliminary data.</text>
</comment>
<dbReference type="RefSeq" id="WP_254087782.1">
    <property type="nucleotide sequence ID" value="NZ_JAHESE010000054.1"/>
</dbReference>
<dbReference type="InterPro" id="IPR011330">
    <property type="entry name" value="Glyco_hydro/deAcase_b/a-brl"/>
</dbReference>
<evidence type="ECO:0000256" key="1">
    <source>
        <dbReference type="ARBA" id="ARBA00004613"/>
    </source>
</evidence>
<name>A0AAP2GWD6_9BACT</name>
<dbReference type="Gene3D" id="3.20.20.370">
    <property type="entry name" value="Glycoside hydrolase/deacetylase"/>
    <property type="match status" value="1"/>
</dbReference>
<dbReference type="GO" id="GO:0005576">
    <property type="term" value="C:extracellular region"/>
    <property type="evidence" value="ECO:0007669"/>
    <property type="project" value="UniProtKB-SubCell"/>
</dbReference>
<dbReference type="Pfam" id="PF01522">
    <property type="entry name" value="Polysacc_deac_1"/>
    <property type="match status" value="1"/>
</dbReference>
<evidence type="ECO:0000313" key="5">
    <source>
        <dbReference type="Proteomes" id="UP001319080"/>
    </source>
</evidence>
<accession>A0AAP2GWD6</accession>
<dbReference type="EMBL" id="JAHESE010000054">
    <property type="protein sequence ID" value="MBT1712215.1"/>
    <property type="molecule type" value="Genomic_DNA"/>
</dbReference>
<protein>
    <submittedName>
        <fullName evidence="4">Polysaccharide deacetylase family protein</fullName>
    </submittedName>
</protein>
<keyword evidence="5" id="KW-1185">Reference proteome</keyword>
<dbReference type="SUPFAM" id="SSF88713">
    <property type="entry name" value="Glycoside hydrolase/deacetylase"/>
    <property type="match status" value="1"/>
</dbReference>
<dbReference type="GO" id="GO:0005975">
    <property type="term" value="P:carbohydrate metabolic process"/>
    <property type="evidence" value="ECO:0007669"/>
    <property type="project" value="InterPro"/>
</dbReference>
<evidence type="ECO:0000256" key="2">
    <source>
        <dbReference type="ARBA" id="ARBA00022729"/>
    </source>
</evidence>
<reference evidence="4 5" key="1">
    <citation type="submission" date="2021-05" db="EMBL/GenBank/DDBJ databases">
        <title>A Polyphasic approach of four new species of the genus Ohtaekwangia: Ohtaekwangia histidinii sp. nov., Ohtaekwangia cretensis sp. nov., Ohtaekwangia indiensis sp. nov., Ohtaekwangia reichenbachii sp. nov. from diverse environment.</title>
        <authorList>
            <person name="Octaviana S."/>
        </authorList>
    </citation>
    <scope>NUCLEOTIDE SEQUENCE [LARGE SCALE GENOMIC DNA]</scope>
    <source>
        <strain evidence="4 5">PWU5</strain>
    </source>
</reference>
<keyword evidence="2" id="KW-0732">Signal</keyword>
<dbReference type="InterPro" id="IPR051398">
    <property type="entry name" value="Polysacch_Deacetylase"/>
</dbReference>
<evidence type="ECO:0000259" key="3">
    <source>
        <dbReference type="PROSITE" id="PS51677"/>
    </source>
</evidence>
<dbReference type="Proteomes" id="UP001319080">
    <property type="component" value="Unassembled WGS sequence"/>
</dbReference>
<sequence length="333" mass="37783">MKKIVEIEGLPPTKRRGPVGIIFLMTLVLPIFFGSSCDSDDETSGVVIARYPEDKTAALSFTWDDGCESTFTKIVPLLHQYNLQGTFFIITSKAEQNGEWPQWKALHEEGQEIASHSLSHLSMGTISDSTILKTEIDSSYRMIEHYIGKAPFSFGHPYHSTSALVDKLVFRKYYATKISPPGFCNMISLEEVDMFKHQMDQALQERDWIVTTAHGIDDCPQPLTHEFFTELFDYVTPNDDIYIDTFERLAKYKIERINTRLHVTNTDGDIVVQLSNDLPQDVFDMPLTVSIPGVSLNEYQVVSEANTAPIAYDGDGRLYVETLSQSTFRLRKK</sequence>
<proteinExistence type="predicted"/>
<feature type="domain" description="NodB homology" evidence="3">
    <location>
        <begin position="57"/>
        <end position="255"/>
    </location>
</feature>
<evidence type="ECO:0000313" key="4">
    <source>
        <dbReference type="EMBL" id="MBT1712215.1"/>
    </source>
</evidence>
<dbReference type="PANTHER" id="PTHR34216">
    <property type="match status" value="1"/>
</dbReference>
<dbReference type="PANTHER" id="PTHR34216:SF3">
    <property type="entry name" value="POLY-BETA-1,6-N-ACETYL-D-GLUCOSAMINE N-DEACETYLASE"/>
    <property type="match status" value="1"/>
</dbReference>